<evidence type="ECO:0000313" key="2">
    <source>
        <dbReference type="EMBL" id="MCP8939828.1"/>
    </source>
</evidence>
<organism evidence="2 3">
    <name type="scientific">Alsobacter ponti</name>
    <dbReference type="NCBI Taxonomy" id="2962936"/>
    <lineage>
        <taxon>Bacteria</taxon>
        <taxon>Pseudomonadati</taxon>
        <taxon>Pseudomonadota</taxon>
        <taxon>Alphaproteobacteria</taxon>
        <taxon>Hyphomicrobiales</taxon>
        <taxon>Alsobacteraceae</taxon>
        <taxon>Alsobacter</taxon>
    </lineage>
</organism>
<proteinExistence type="predicted"/>
<protein>
    <submittedName>
        <fullName evidence="2">Cobalamin biosynthesis protein</fullName>
    </submittedName>
</protein>
<sequence length="128" mass="12786">MTRLLAIGVGCRAGCPAETIAGLVRIALERAGGGPAALFTSVDKQTEPGIREAAMALRLPLAFLPRAALQAASPRAETRSERVVALFGVPSMAETAALAGAGPSSTLVVPRLSEGGATCAVARSGSSS</sequence>
<feature type="domain" description="CobE/GbiG C-terminal" evidence="1">
    <location>
        <begin position="5"/>
        <end position="122"/>
    </location>
</feature>
<reference evidence="2 3" key="1">
    <citation type="submission" date="2022-07" db="EMBL/GenBank/DDBJ databases">
        <authorList>
            <person name="Li W.-J."/>
            <person name="Deng Q.-Q."/>
        </authorList>
    </citation>
    <scope>NUCLEOTIDE SEQUENCE [LARGE SCALE GENOMIC DNA]</scope>
    <source>
        <strain evidence="2 3">SYSU M60028</strain>
    </source>
</reference>
<dbReference type="Proteomes" id="UP001205890">
    <property type="component" value="Unassembled WGS sequence"/>
</dbReference>
<evidence type="ECO:0000259" key="1">
    <source>
        <dbReference type="Pfam" id="PF01890"/>
    </source>
</evidence>
<keyword evidence="3" id="KW-1185">Reference proteome</keyword>
<dbReference type="PANTHER" id="PTHR37477:SF1">
    <property type="entry name" value="COBALT-PRECORRIN-5A HYDROLASE"/>
    <property type="match status" value="1"/>
</dbReference>
<dbReference type="RefSeq" id="WP_254743837.1">
    <property type="nucleotide sequence ID" value="NZ_JANCLU010000015.1"/>
</dbReference>
<gene>
    <name evidence="2" type="ORF">NK718_14965</name>
</gene>
<dbReference type="Pfam" id="PF01890">
    <property type="entry name" value="CbiG_C"/>
    <property type="match status" value="1"/>
</dbReference>
<name>A0ABT1LHX4_9HYPH</name>
<dbReference type="InterPro" id="IPR052553">
    <property type="entry name" value="CbiG_hydrolase"/>
</dbReference>
<dbReference type="SUPFAM" id="SSF159664">
    <property type="entry name" value="CobE/GbiG C-terminal domain-like"/>
    <property type="match status" value="1"/>
</dbReference>
<dbReference type="Gene3D" id="3.30.420.180">
    <property type="entry name" value="CobE/GbiG C-terminal domain"/>
    <property type="match status" value="1"/>
</dbReference>
<dbReference type="InterPro" id="IPR002750">
    <property type="entry name" value="CobE/GbiG_C"/>
</dbReference>
<evidence type="ECO:0000313" key="3">
    <source>
        <dbReference type="Proteomes" id="UP001205890"/>
    </source>
</evidence>
<accession>A0ABT1LHX4</accession>
<dbReference type="PANTHER" id="PTHR37477">
    <property type="entry name" value="COBALT-PRECORRIN-5A HYDROLASE"/>
    <property type="match status" value="1"/>
</dbReference>
<dbReference type="EMBL" id="JANCLU010000015">
    <property type="protein sequence ID" value="MCP8939828.1"/>
    <property type="molecule type" value="Genomic_DNA"/>
</dbReference>
<dbReference type="InterPro" id="IPR036518">
    <property type="entry name" value="CobE/GbiG_C_sf"/>
</dbReference>
<comment type="caution">
    <text evidence="2">The sequence shown here is derived from an EMBL/GenBank/DDBJ whole genome shotgun (WGS) entry which is preliminary data.</text>
</comment>